<protein>
    <submittedName>
        <fullName evidence="3">XPG/Rad2 endonuclease</fullName>
    </submittedName>
</protein>
<dbReference type="Gene3D" id="3.40.50.1010">
    <property type="entry name" value="5'-nuclease"/>
    <property type="match status" value="1"/>
</dbReference>
<reference evidence="3 4" key="1">
    <citation type="journal article" date="2018" name="PLoS ONE">
        <title>The draft genome of Kipferlia bialata reveals reductive genome evolution in fornicate parasites.</title>
        <authorList>
            <person name="Tanifuji G."/>
            <person name="Takabayashi S."/>
            <person name="Kume K."/>
            <person name="Takagi M."/>
            <person name="Nakayama T."/>
            <person name="Kamikawa R."/>
            <person name="Inagaki Y."/>
            <person name="Hashimoto T."/>
        </authorList>
    </citation>
    <scope>NUCLEOTIDE SEQUENCE [LARGE SCALE GENOMIC DNA]</scope>
    <source>
        <strain evidence="3">NY0173</strain>
    </source>
</reference>
<sequence>VVKLYERGIKPVFVFDGAPPEFKAGELAVRKERKEEAEAAMKAAQQSGDMEEMNKQRKRTVRVGVY</sequence>
<dbReference type="AlphaFoldDB" id="A0A9K3DBV6"/>
<feature type="region of interest" description="Disordered" evidence="1">
    <location>
        <begin position="38"/>
        <end position="66"/>
    </location>
</feature>
<dbReference type="InterPro" id="IPR019974">
    <property type="entry name" value="XPG_CS"/>
</dbReference>
<dbReference type="InterPro" id="IPR029060">
    <property type="entry name" value="PIN-like_dom_sf"/>
</dbReference>
<keyword evidence="3" id="KW-0255">Endonuclease</keyword>
<evidence type="ECO:0000313" key="4">
    <source>
        <dbReference type="Proteomes" id="UP000265618"/>
    </source>
</evidence>
<dbReference type="EMBL" id="BDIP01007059">
    <property type="protein sequence ID" value="GIQ91043.1"/>
    <property type="molecule type" value="Genomic_DNA"/>
</dbReference>
<dbReference type="GO" id="GO:0016788">
    <property type="term" value="F:hydrolase activity, acting on ester bonds"/>
    <property type="evidence" value="ECO:0007669"/>
    <property type="project" value="InterPro"/>
</dbReference>
<keyword evidence="3" id="KW-0540">Nuclease</keyword>
<feature type="compositionally biased region" description="Basic residues" evidence="1">
    <location>
        <begin position="56"/>
        <end position="66"/>
    </location>
</feature>
<dbReference type="Proteomes" id="UP000265618">
    <property type="component" value="Unassembled WGS sequence"/>
</dbReference>
<evidence type="ECO:0000313" key="3">
    <source>
        <dbReference type="EMBL" id="GIQ91043.1"/>
    </source>
</evidence>
<dbReference type="GO" id="GO:0004519">
    <property type="term" value="F:endonuclease activity"/>
    <property type="evidence" value="ECO:0007669"/>
    <property type="project" value="UniProtKB-KW"/>
</dbReference>
<evidence type="ECO:0000256" key="1">
    <source>
        <dbReference type="SAM" id="MobiDB-lite"/>
    </source>
</evidence>
<gene>
    <name evidence="3" type="ORF">KIPB_014099</name>
</gene>
<keyword evidence="4" id="KW-1185">Reference proteome</keyword>
<evidence type="ECO:0000259" key="2">
    <source>
        <dbReference type="Pfam" id="PF00752"/>
    </source>
</evidence>
<feature type="domain" description="XPG N-terminal" evidence="2">
    <location>
        <begin position="2"/>
        <end position="37"/>
    </location>
</feature>
<comment type="caution">
    <text evidence="3">The sequence shown here is derived from an EMBL/GenBank/DDBJ whole genome shotgun (WGS) entry which is preliminary data.</text>
</comment>
<keyword evidence="3" id="KW-0378">Hydrolase</keyword>
<proteinExistence type="predicted"/>
<organism evidence="3 4">
    <name type="scientific">Kipferlia bialata</name>
    <dbReference type="NCBI Taxonomy" id="797122"/>
    <lineage>
        <taxon>Eukaryota</taxon>
        <taxon>Metamonada</taxon>
        <taxon>Carpediemonas-like organisms</taxon>
        <taxon>Kipferlia</taxon>
    </lineage>
</organism>
<name>A0A9K3DBV6_9EUKA</name>
<accession>A0A9K3DBV6</accession>
<dbReference type="Pfam" id="PF00752">
    <property type="entry name" value="XPG_N"/>
    <property type="match status" value="1"/>
</dbReference>
<dbReference type="InterPro" id="IPR006085">
    <property type="entry name" value="XPG_DNA_repair_N"/>
</dbReference>
<dbReference type="SUPFAM" id="SSF88723">
    <property type="entry name" value="PIN domain-like"/>
    <property type="match status" value="1"/>
</dbReference>
<dbReference type="PROSITE" id="PS00841">
    <property type="entry name" value="XPG_1"/>
    <property type="match status" value="1"/>
</dbReference>
<feature type="non-terminal residue" evidence="3">
    <location>
        <position position="1"/>
    </location>
</feature>